<dbReference type="InterPro" id="IPR006224">
    <property type="entry name" value="PsdUridine_synth_RluA-like_CS"/>
</dbReference>
<dbReference type="RefSeq" id="XP_002674658.1">
    <property type="nucleotide sequence ID" value="XM_002674612.1"/>
</dbReference>
<dbReference type="PANTHER" id="PTHR21600">
    <property type="entry name" value="MITOCHONDRIAL RNA PSEUDOURIDINE SYNTHASE"/>
    <property type="match status" value="1"/>
</dbReference>
<dbReference type="STRING" id="5762.D2VN10"/>
<dbReference type="GO" id="GO:0009982">
    <property type="term" value="F:pseudouridine synthase activity"/>
    <property type="evidence" value="ECO:0007669"/>
    <property type="project" value="InterPro"/>
</dbReference>
<dbReference type="SUPFAM" id="SSF55120">
    <property type="entry name" value="Pseudouridine synthase"/>
    <property type="match status" value="1"/>
</dbReference>
<comment type="similarity">
    <text evidence="1">Belongs to the pseudouridine synthase RluA family.</text>
</comment>
<dbReference type="InterPro" id="IPR050188">
    <property type="entry name" value="RluA_PseudoU_synthase"/>
</dbReference>
<organism evidence="6">
    <name type="scientific">Naegleria gruberi</name>
    <name type="common">Amoeba</name>
    <dbReference type="NCBI Taxonomy" id="5762"/>
    <lineage>
        <taxon>Eukaryota</taxon>
        <taxon>Discoba</taxon>
        <taxon>Heterolobosea</taxon>
        <taxon>Tetramitia</taxon>
        <taxon>Eutetramitia</taxon>
        <taxon>Vahlkampfiidae</taxon>
        <taxon>Naegleria</taxon>
    </lineage>
</organism>
<dbReference type="eggNOG" id="KOG1919">
    <property type="taxonomic scope" value="Eukaryota"/>
</dbReference>
<dbReference type="OrthoDB" id="418349at2759"/>
<dbReference type="VEuPathDB" id="AmoebaDB:NAEGRDRAFT_70332"/>
<dbReference type="PANTHER" id="PTHR21600:SF44">
    <property type="entry name" value="RIBOSOMAL LARGE SUBUNIT PSEUDOURIDINE SYNTHASE D"/>
    <property type="match status" value="1"/>
</dbReference>
<feature type="region of interest" description="Disordered" evidence="3">
    <location>
        <begin position="81"/>
        <end position="117"/>
    </location>
</feature>
<dbReference type="CDD" id="cd02869">
    <property type="entry name" value="PseudoU_synth_RluA_like"/>
    <property type="match status" value="1"/>
</dbReference>
<gene>
    <name evidence="5" type="ORF">NAEGRDRAFT_70332</name>
</gene>
<dbReference type="InterPro" id="IPR006145">
    <property type="entry name" value="PsdUridine_synth_RsuA/RluA"/>
</dbReference>
<evidence type="ECO:0000256" key="2">
    <source>
        <dbReference type="ARBA" id="ARBA00023235"/>
    </source>
</evidence>
<dbReference type="OMA" id="HYRPGIV"/>
<reference evidence="5 6" key="1">
    <citation type="journal article" date="2010" name="Cell">
        <title>The genome of Naegleria gruberi illuminates early eukaryotic versatility.</title>
        <authorList>
            <person name="Fritz-Laylin L.K."/>
            <person name="Prochnik S.E."/>
            <person name="Ginger M.L."/>
            <person name="Dacks J.B."/>
            <person name="Carpenter M.L."/>
            <person name="Field M.C."/>
            <person name="Kuo A."/>
            <person name="Paredez A."/>
            <person name="Chapman J."/>
            <person name="Pham J."/>
            <person name="Shu S."/>
            <person name="Neupane R."/>
            <person name="Cipriano M."/>
            <person name="Mancuso J."/>
            <person name="Tu H."/>
            <person name="Salamov A."/>
            <person name="Lindquist E."/>
            <person name="Shapiro H."/>
            <person name="Lucas S."/>
            <person name="Grigoriev I.V."/>
            <person name="Cande W.Z."/>
            <person name="Fulton C."/>
            <person name="Rokhsar D.S."/>
            <person name="Dawson S.C."/>
        </authorList>
    </citation>
    <scope>NUCLEOTIDE SEQUENCE [LARGE SCALE GENOMIC DNA]</scope>
    <source>
        <strain evidence="5 6">NEG-M</strain>
    </source>
</reference>
<dbReference type="AlphaFoldDB" id="D2VN10"/>
<dbReference type="GeneID" id="8851328"/>
<dbReference type="GO" id="GO:0003723">
    <property type="term" value="F:RNA binding"/>
    <property type="evidence" value="ECO:0007669"/>
    <property type="project" value="InterPro"/>
</dbReference>
<evidence type="ECO:0000313" key="6">
    <source>
        <dbReference type="Proteomes" id="UP000006671"/>
    </source>
</evidence>
<dbReference type="InParanoid" id="D2VN10"/>
<evidence type="ECO:0000256" key="3">
    <source>
        <dbReference type="SAM" id="MobiDB-lite"/>
    </source>
</evidence>
<dbReference type="InterPro" id="IPR020103">
    <property type="entry name" value="PsdUridine_synth_cat_dom_sf"/>
</dbReference>
<sequence length="314" mass="35554">MSSFEQIASLTVSVDYHKERLDVFLFDCFFKERQVSKSSLGKTIQYSNGENSKYRFLYNDEETNKPALKLRHGDVVIVKERKEKTTTASSESSSSEQLSVASNTTEENAASSSTTSDAIMPENIPLNILFEDDFLIVLDKPKFMTVHPSLKPKPRNTTGTLVNALLFHTNGKLSTCGSCEEHYRPGIVHRLDRDTSGIMVVAKDDETHLALKKLFENKNVGDENNEDKITRYYQALVENELNQSEGRIEIYIKRHHSMPSKREVTNNALETGAKLSITEYKEQKTFPVNNLTGCKVLTLVRCKLLTGSKYLRNV</sequence>
<evidence type="ECO:0000256" key="1">
    <source>
        <dbReference type="ARBA" id="ARBA00010876"/>
    </source>
</evidence>
<dbReference type="EMBL" id="GG738883">
    <property type="protein sequence ID" value="EFC41914.1"/>
    <property type="molecule type" value="Genomic_DNA"/>
</dbReference>
<keyword evidence="6" id="KW-1185">Reference proteome</keyword>
<accession>D2VN10</accession>
<evidence type="ECO:0000259" key="4">
    <source>
        <dbReference type="Pfam" id="PF00849"/>
    </source>
</evidence>
<dbReference type="Pfam" id="PF00849">
    <property type="entry name" value="PseudoU_synth_2"/>
    <property type="match status" value="1"/>
</dbReference>
<dbReference type="KEGG" id="ngr:NAEGRDRAFT_70332"/>
<feature type="compositionally biased region" description="Low complexity" evidence="3">
    <location>
        <begin position="86"/>
        <end position="116"/>
    </location>
</feature>
<dbReference type="Proteomes" id="UP000006671">
    <property type="component" value="Unassembled WGS sequence"/>
</dbReference>
<dbReference type="PROSITE" id="PS01129">
    <property type="entry name" value="PSI_RLU"/>
    <property type="match status" value="1"/>
</dbReference>
<protein>
    <submittedName>
        <fullName evidence="5">Predicted protein</fullName>
    </submittedName>
</protein>
<proteinExistence type="inferred from homology"/>
<dbReference type="GO" id="GO:0000455">
    <property type="term" value="P:enzyme-directed rRNA pseudouridine synthesis"/>
    <property type="evidence" value="ECO:0007669"/>
    <property type="project" value="TreeGrafter"/>
</dbReference>
<dbReference type="Gene3D" id="3.30.2350.10">
    <property type="entry name" value="Pseudouridine synthase"/>
    <property type="match status" value="1"/>
</dbReference>
<feature type="domain" description="Pseudouridine synthase RsuA/RluA-like" evidence="4">
    <location>
        <begin position="135"/>
        <end position="309"/>
    </location>
</feature>
<name>D2VN10_NAEGR</name>
<evidence type="ECO:0000313" key="5">
    <source>
        <dbReference type="EMBL" id="EFC41914.1"/>
    </source>
</evidence>
<keyword evidence="2" id="KW-0413">Isomerase</keyword>